<evidence type="ECO:0000256" key="1">
    <source>
        <dbReference type="SAM" id="MobiDB-lite"/>
    </source>
</evidence>
<protein>
    <submittedName>
        <fullName evidence="2">Uncharacterized protein</fullName>
    </submittedName>
</protein>
<comment type="caution">
    <text evidence="2">The sequence shown here is derived from an EMBL/GenBank/DDBJ whole genome shotgun (WGS) entry which is preliminary data.</text>
</comment>
<dbReference type="AlphaFoldDB" id="A0A8J3XM12"/>
<sequence>MSRLRSWDDVRAGWDRAVDAVVQQPPDSVTVRSAPLMSRLRAPDAAVMLAGAGGSGKSCMVKALTRHDPSGADPPRRSEEAELHRLDVTTPRGTRRIHLHVPPGQASYERDVELDRLLSDGFYPSGVVYTVAFGYDRFWEKEAIEFAAQTREAGGRIDLAALRRRKLGDENRTFARVCRLLGNAWHRSDGPVWLILAVTKTDLYWDRIGEARDHYIPGGAESSDADIAKLSHQFTDILEALTSQVGKQKLRVDVVPFSCMLENYAFGTELTARPKMDQADSRSLSRHFLSVLGERL</sequence>
<dbReference type="EMBL" id="BOOP01000031">
    <property type="protein sequence ID" value="GII41268.1"/>
    <property type="molecule type" value="Genomic_DNA"/>
</dbReference>
<dbReference type="SUPFAM" id="SSF52540">
    <property type="entry name" value="P-loop containing nucleoside triphosphate hydrolases"/>
    <property type="match status" value="1"/>
</dbReference>
<accession>A0A8J3XM12</accession>
<dbReference type="InterPro" id="IPR027417">
    <property type="entry name" value="P-loop_NTPase"/>
</dbReference>
<feature type="region of interest" description="Disordered" evidence="1">
    <location>
        <begin position="65"/>
        <end position="87"/>
    </location>
</feature>
<evidence type="ECO:0000313" key="3">
    <source>
        <dbReference type="Proteomes" id="UP000622547"/>
    </source>
</evidence>
<reference evidence="2 3" key="1">
    <citation type="submission" date="2021-01" db="EMBL/GenBank/DDBJ databases">
        <title>Whole genome shotgun sequence of Planotetraspora phitsanulokensis NBRC 104273.</title>
        <authorList>
            <person name="Komaki H."/>
            <person name="Tamura T."/>
        </authorList>
    </citation>
    <scope>NUCLEOTIDE SEQUENCE [LARGE SCALE GENOMIC DNA]</scope>
    <source>
        <strain evidence="2 3">NBRC 104273</strain>
    </source>
</reference>
<dbReference type="Proteomes" id="UP000622547">
    <property type="component" value="Unassembled WGS sequence"/>
</dbReference>
<gene>
    <name evidence="2" type="ORF">Pph01_62710</name>
</gene>
<proteinExistence type="predicted"/>
<dbReference type="RefSeq" id="WP_204076739.1">
    <property type="nucleotide sequence ID" value="NZ_BAABHI010000012.1"/>
</dbReference>
<organism evidence="2 3">
    <name type="scientific">Planotetraspora phitsanulokensis</name>
    <dbReference type="NCBI Taxonomy" id="575192"/>
    <lineage>
        <taxon>Bacteria</taxon>
        <taxon>Bacillati</taxon>
        <taxon>Actinomycetota</taxon>
        <taxon>Actinomycetes</taxon>
        <taxon>Streptosporangiales</taxon>
        <taxon>Streptosporangiaceae</taxon>
        <taxon>Planotetraspora</taxon>
    </lineage>
</organism>
<evidence type="ECO:0000313" key="2">
    <source>
        <dbReference type="EMBL" id="GII41268.1"/>
    </source>
</evidence>
<keyword evidence="3" id="KW-1185">Reference proteome</keyword>
<name>A0A8J3XM12_9ACTN</name>